<name>A0AAV3RMD0_LITER</name>
<evidence type="ECO:0000259" key="1">
    <source>
        <dbReference type="Pfam" id="PF00078"/>
    </source>
</evidence>
<dbReference type="EMBL" id="BAABME010010382">
    <property type="protein sequence ID" value="GAA0178111.1"/>
    <property type="molecule type" value="Genomic_DNA"/>
</dbReference>
<dbReference type="SUPFAM" id="SSF56672">
    <property type="entry name" value="DNA/RNA polymerases"/>
    <property type="match status" value="1"/>
</dbReference>
<proteinExistence type="predicted"/>
<gene>
    <name evidence="2" type="ORF">LIER_29791</name>
</gene>
<dbReference type="Proteomes" id="UP001454036">
    <property type="component" value="Unassembled WGS sequence"/>
</dbReference>
<dbReference type="PANTHER" id="PTHR24559">
    <property type="entry name" value="TRANSPOSON TY3-I GAG-POL POLYPROTEIN"/>
    <property type="match status" value="1"/>
</dbReference>
<dbReference type="InterPro" id="IPR053134">
    <property type="entry name" value="RNA-dir_DNA_polymerase"/>
</dbReference>
<evidence type="ECO:0000313" key="2">
    <source>
        <dbReference type="EMBL" id="GAA0178111.1"/>
    </source>
</evidence>
<dbReference type="AlphaFoldDB" id="A0AAV3RMD0"/>
<dbReference type="PANTHER" id="PTHR24559:SF439">
    <property type="entry name" value="RETROTRANSPOSON, UNCLASSIFIED-LIKE PROTEIN"/>
    <property type="match status" value="1"/>
</dbReference>
<evidence type="ECO:0000313" key="3">
    <source>
        <dbReference type="Proteomes" id="UP001454036"/>
    </source>
</evidence>
<dbReference type="InterPro" id="IPR043502">
    <property type="entry name" value="DNA/RNA_pol_sf"/>
</dbReference>
<dbReference type="Pfam" id="PF00078">
    <property type="entry name" value="RVT_1"/>
    <property type="match status" value="1"/>
</dbReference>
<protein>
    <recommendedName>
        <fullName evidence="1">Reverse transcriptase domain-containing protein</fullName>
    </recommendedName>
</protein>
<dbReference type="CDD" id="cd01647">
    <property type="entry name" value="RT_LTR"/>
    <property type="match status" value="1"/>
</dbReference>
<reference evidence="2 3" key="1">
    <citation type="submission" date="2024-01" db="EMBL/GenBank/DDBJ databases">
        <title>The complete chloroplast genome sequence of Lithospermum erythrorhizon: insights into the phylogenetic relationship among Boraginaceae species and the maternal lineages of purple gromwells.</title>
        <authorList>
            <person name="Okada T."/>
            <person name="Watanabe K."/>
        </authorList>
    </citation>
    <scope>NUCLEOTIDE SEQUENCE [LARGE SCALE GENOMIC DNA]</scope>
</reference>
<organism evidence="2 3">
    <name type="scientific">Lithospermum erythrorhizon</name>
    <name type="common">Purple gromwell</name>
    <name type="synonym">Lithospermum officinale var. erythrorhizon</name>
    <dbReference type="NCBI Taxonomy" id="34254"/>
    <lineage>
        <taxon>Eukaryota</taxon>
        <taxon>Viridiplantae</taxon>
        <taxon>Streptophyta</taxon>
        <taxon>Embryophyta</taxon>
        <taxon>Tracheophyta</taxon>
        <taxon>Spermatophyta</taxon>
        <taxon>Magnoliopsida</taxon>
        <taxon>eudicotyledons</taxon>
        <taxon>Gunneridae</taxon>
        <taxon>Pentapetalae</taxon>
        <taxon>asterids</taxon>
        <taxon>lamiids</taxon>
        <taxon>Boraginales</taxon>
        <taxon>Boraginaceae</taxon>
        <taxon>Boraginoideae</taxon>
        <taxon>Lithospermeae</taxon>
        <taxon>Lithospermum</taxon>
    </lineage>
</organism>
<keyword evidence="3" id="KW-1185">Reference proteome</keyword>
<sequence>MPFRLKNTRATYQRAMQREFDNMLHKNVECYVDDRVVKSHNKANHPQDLRTVFERLRQYQLKMNPLKCVVGVSSGKFLGFVVWRHGIEIEQAKIDAITTLPEPRKTHELKSLQGKLAYLHRFVSNLAGMSTFQEINEEGHSVPMGCRMFCGIPERQGIFDEPSSTSRTHIRETPHTLCGSTRTIHRSAIGARE</sequence>
<accession>A0AAV3RMD0</accession>
<comment type="caution">
    <text evidence="2">The sequence shown here is derived from an EMBL/GenBank/DDBJ whole genome shotgun (WGS) entry which is preliminary data.</text>
</comment>
<feature type="domain" description="Reverse transcriptase" evidence="1">
    <location>
        <begin position="2"/>
        <end position="81"/>
    </location>
</feature>
<dbReference type="Gene3D" id="3.30.70.270">
    <property type="match status" value="2"/>
</dbReference>
<dbReference type="InterPro" id="IPR043128">
    <property type="entry name" value="Rev_trsase/Diguanyl_cyclase"/>
</dbReference>
<dbReference type="InterPro" id="IPR000477">
    <property type="entry name" value="RT_dom"/>
</dbReference>